<dbReference type="Pfam" id="PF19290">
    <property type="entry name" value="PmbA_TldD_2nd"/>
    <property type="match status" value="1"/>
</dbReference>
<evidence type="ECO:0000259" key="5">
    <source>
        <dbReference type="Pfam" id="PF01523"/>
    </source>
</evidence>
<proteinExistence type="inferred from homology"/>
<keyword evidence="4" id="KW-0482">Metalloprotease</keyword>
<dbReference type="InterPro" id="IPR051463">
    <property type="entry name" value="Peptidase_U62_metallo"/>
</dbReference>
<dbReference type="GO" id="GO:0005829">
    <property type="term" value="C:cytosol"/>
    <property type="evidence" value="ECO:0007669"/>
    <property type="project" value="TreeGrafter"/>
</dbReference>
<dbReference type="InterPro" id="IPR045570">
    <property type="entry name" value="Metalloprtase-TldD/E_cen_dom"/>
</dbReference>
<dbReference type="EMBL" id="NBVN01000001">
    <property type="protein sequence ID" value="PUA33951.1"/>
    <property type="molecule type" value="Genomic_DNA"/>
</dbReference>
<dbReference type="PANTHER" id="PTHR30624:SF11">
    <property type="entry name" value="ZINC-DEPENDENT PROTEASE, TLDD_PMBA FAMILY"/>
    <property type="match status" value="1"/>
</dbReference>
<comment type="similarity">
    <text evidence="1">Belongs to the peptidase U62 family.</text>
</comment>
<dbReference type="PIRSF" id="PIRSF004919">
    <property type="entry name" value="TldD"/>
    <property type="match status" value="1"/>
</dbReference>
<dbReference type="Proteomes" id="UP000244093">
    <property type="component" value="Unassembled WGS sequence"/>
</dbReference>
<feature type="domain" description="Metalloprotease TldD/E C-terminal" evidence="6">
    <location>
        <begin position="239"/>
        <end position="476"/>
    </location>
</feature>
<dbReference type="GO" id="GO:0006508">
    <property type="term" value="P:proteolysis"/>
    <property type="evidence" value="ECO:0007669"/>
    <property type="project" value="UniProtKB-KW"/>
</dbReference>
<name>A0A2R7Y8S9_9CREN</name>
<dbReference type="Pfam" id="PF19289">
    <property type="entry name" value="PmbA_TldD_3rd"/>
    <property type="match status" value="1"/>
</dbReference>
<evidence type="ECO:0000259" key="6">
    <source>
        <dbReference type="Pfam" id="PF19289"/>
    </source>
</evidence>
<dbReference type="SUPFAM" id="SSF111283">
    <property type="entry name" value="Putative modulator of DNA gyrase, PmbA/TldD"/>
    <property type="match status" value="1"/>
</dbReference>
<accession>A0A2R7Y8S9</accession>
<organism evidence="8 9">
    <name type="scientific">Zestosphaera tikiterensis</name>
    <dbReference type="NCBI Taxonomy" id="1973259"/>
    <lineage>
        <taxon>Archaea</taxon>
        <taxon>Thermoproteota</taxon>
        <taxon>Thermoprotei</taxon>
        <taxon>Desulfurococcales</taxon>
        <taxon>Desulfurococcaceae</taxon>
        <taxon>Zestosphaera</taxon>
    </lineage>
</organism>
<evidence type="ECO:0000256" key="1">
    <source>
        <dbReference type="ARBA" id="ARBA00005836"/>
    </source>
</evidence>
<keyword evidence="3" id="KW-0378">Hydrolase</keyword>
<evidence type="ECO:0000313" key="8">
    <source>
        <dbReference type="EMBL" id="PUA33951.1"/>
    </source>
</evidence>
<dbReference type="InterPro" id="IPR002510">
    <property type="entry name" value="Metalloprtase-TldD/E_N"/>
</dbReference>
<dbReference type="InterPro" id="IPR045569">
    <property type="entry name" value="Metalloprtase-TldD/E_C"/>
</dbReference>
<dbReference type="AlphaFoldDB" id="A0A2R7Y8S9"/>
<feature type="domain" description="Metalloprotease TldD/E central" evidence="7">
    <location>
        <begin position="118"/>
        <end position="205"/>
    </location>
</feature>
<dbReference type="InterPro" id="IPR025502">
    <property type="entry name" value="TldD"/>
</dbReference>
<evidence type="ECO:0000259" key="7">
    <source>
        <dbReference type="Pfam" id="PF19290"/>
    </source>
</evidence>
<dbReference type="Pfam" id="PF01523">
    <property type="entry name" value="PmbA_TldD_1st"/>
    <property type="match status" value="1"/>
</dbReference>
<dbReference type="InterPro" id="IPR036059">
    <property type="entry name" value="TldD/PmbA_sf"/>
</dbReference>
<keyword evidence="2" id="KW-0645">Protease</keyword>
<evidence type="ECO:0000256" key="4">
    <source>
        <dbReference type="ARBA" id="ARBA00023049"/>
    </source>
</evidence>
<comment type="caution">
    <text evidence="8">The sequence shown here is derived from an EMBL/GenBank/DDBJ whole genome shotgun (WGS) entry which is preliminary data.</text>
</comment>
<gene>
    <name evidence="8" type="ORF">B7O98_00590</name>
</gene>
<feature type="domain" description="Metalloprotease TldD/E N-terminal" evidence="5">
    <location>
        <begin position="23"/>
        <end position="87"/>
    </location>
</feature>
<evidence type="ECO:0000256" key="3">
    <source>
        <dbReference type="ARBA" id="ARBA00022801"/>
    </source>
</evidence>
<dbReference type="PANTHER" id="PTHR30624">
    <property type="entry name" value="UNCHARACTERIZED PROTEIN TLDD AND PMBA"/>
    <property type="match status" value="1"/>
</dbReference>
<reference evidence="8 9" key="1">
    <citation type="journal article" date="2018" name="Syst. Appl. Microbiol.">
        <title>A new symbiotic nanoarchaeote (Candidatus Nanoclepta minutus) and its host (Zestosphaera tikiterensis gen. nov., sp. nov.) from a New Zealand hot spring.</title>
        <authorList>
            <person name="St John E."/>
            <person name="Liu Y."/>
            <person name="Podar M."/>
            <person name="Stott M.B."/>
            <person name="Meneghin J."/>
            <person name="Chen Z."/>
            <person name="Lagutin K."/>
            <person name="Mitchell K."/>
            <person name="Reysenbach A.L."/>
        </authorList>
    </citation>
    <scope>NUCLEOTIDE SEQUENCE [LARGE SCALE GENOMIC DNA]</scope>
    <source>
        <strain evidence="8">NZ3</strain>
    </source>
</reference>
<dbReference type="InterPro" id="IPR035068">
    <property type="entry name" value="TldD/PmbA_N"/>
</dbReference>
<dbReference type="Gene3D" id="3.30.2290.10">
    <property type="entry name" value="PmbA/TldD superfamily"/>
    <property type="match status" value="1"/>
</dbReference>
<sequence length="480" mass="53038">MSVDEGVLSKAVDEGLSLGAKYVEVRYQKDYVDGVTLRNDKVVSVGVERTEGVGVRVLVDGSLGFASTNDLSLEGVLKAVRVAYERAKALAPLRRKPIEFSEERVGRASYGVVPKVKLEDLSVEERIKLGKEIYDVVLKTALKVKVPAYMFELTTHDQEKLIVTSEGAYVRSYVPRLYVSLNVVLLEPQKGTLQRRLEYAGSGGVEQLKTWNISEDVAGEIKNLEKVLLEGVEPPKDAVDVVVGSEIVGLLVHESAGHPMEADRILGREAAQAGESYVKPNMIGVYRVGNSLATVVEDPTIPGSNGFYLYDDEGVPARPRYLYKEGLLNEPLHNRHTAKIFGVNSNAAARSMDYASEPIIRMSNTYFKPGNMTFEELLEGVAVGVYIKSYMEWNIDDRRWNQRYVGLEAYMIRNGELAEPVRNPVLEITTQGFYSNIVAVDKNLKFYPGTCGKGEPAQGVPVWFGGPNVRISKVRLGVIA</sequence>
<protein>
    <submittedName>
        <fullName evidence="8">TldD-like protein</fullName>
    </submittedName>
</protein>
<evidence type="ECO:0000256" key="2">
    <source>
        <dbReference type="ARBA" id="ARBA00022670"/>
    </source>
</evidence>
<dbReference type="GO" id="GO:0008237">
    <property type="term" value="F:metallopeptidase activity"/>
    <property type="evidence" value="ECO:0007669"/>
    <property type="project" value="UniProtKB-KW"/>
</dbReference>
<evidence type="ECO:0000313" key="9">
    <source>
        <dbReference type="Proteomes" id="UP000244093"/>
    </source>
</evidence>